<evidence type="ECO:0000313" key="1">
    <source>
        <dbReference type="EMBL" id="KXS95080.1"/>
    </source>
</evidence>
<organism evidence="1 2">
    <name type="scientific">Pseudocercospora eumusae</name>
    <dbReference type="NCBI Taxonomy" id="321146"/>
    <lineage>
        <taxon>Eukaryota</taxon>
        <taxon>Fungi</taxon>
        <taxon>Dikarya</taxon>
        <taxon>Ascomycota</taxon>
        <taxon>Pezizomycotina</taxon>
        <taxon>Dothideomycetes</taxon>
        <taxon>Dothideomycetidae</taxon>
        <taxon>Mycosphaerellales</taxon>
        <taxon>Mycosphaerellaceae</taxon>
        <taxon>Pseudocercospora</taxon>
    </lineage>
</organism>
<dbReference type="EMBL" id="LFZN01000234">
    <property type="protein sequence ID" value="KXS95080.1"/>
    <property type="molecule type" value="Genomic_DNA"/>
</dbReference>
<proteinExistence type="predicted"/>
<sequence>MAIHGGKREQRLCFFIERYAMDGAIDEKFGIIAAENGVLLLFHHNSLHLPTWSTGRDITRLPSWA</sequence>
<evidence type="ECO:0000313" key="2">
    <source>
        <dbReference type="Proteomes" id="UP000070133"/>
    </source>
</evidence>
<name>A0A139GY15_9PEZI</name>
<gene>
    <name evidence="1" type="ORF">AC578_9583</name>
</gene>
<reference evidence="1 2" key="1">
    <citation type="submission" date="2015-07" db="EMBL/GenBank/DDBJ databases">
        <title>Comparative genomics of the Sigatoka disease complex on banana suggests a link between parallel evolutionary changes in Pseudocercospora fijiensis and Pseudocercospora eumusae and increased virulence on the banana host.</title>
        <authorList>
            <person name="Chang T.-C."/>
            <person name="Salvucci A."/>
            <person name="Crous P.W."/>
            <person name="Stergiopoulos I."/>
        </authorList>
    </citation>
    <scope>NUCLEOTIDE SEQUENCE [LARGE SCALE GENOMIC DNA]</scope>
    <source>
        <strain evidence="1 2">CBS 114824</strain>
    </source>
</reference>
<protein>
    <submittedName>
        <fullName evidence="1">Uncharacterized protein</fullName>
    </submittedName>
</protein>
<dbReference type="AlphaFoldDB" id="A0A139GY15"/>
<accession>A0A139GY15</accession>
<keyword evidence="2" id="KW-1185">Reference proteome</keyword>
<dbReference type="Proteomes" id="UP000070133">
    <property type="component" value="Unassembled WGS sequence"/>
</dbReference>
<comment type="caution">
    <text evidence="1">The sequence shown here is derived from an EMBL/GenBank/DDBJ whole genome shotgun (WGS) entry which is preliminary data.</text>
</comment>